<dbReference type="SUPFAM" id="SSF82708">
    <property type="entry name" value="R3H domain"/>
    <property type="match status" value="1"/>
</dbReference>
<dbReference type="Proteomes" id="UP000284403">
    <property type="component" value="Unassembled WGS sequence"/>
</dbReference>
<dbReference type="InterPro" id="IPR001374">
    <property type="entry name" value="R3H_dom"/>
</dbReference>
<evidence type="ECO:0000259" key="2">
    <source>
        <dbReference type="PROSITE" id="PS51061"/>
    </source>
</evidence>
<evidence type="ECO:0000313" key="3">
    <source>
        <dbReference type="EMBL" id="RNF17096.1"/>
    </source>
</evidence>
<feature type="compositionally biased region" description="Basic and acidic residues" evidence="1">
    <location>
        <begin position="1"/>
        <end position="10"/>
    </location>
</feature>
<name>A0A422PHB3_9TRYP</name>
<feature type="region of interest" description="Disordered" evidence="1">
    <location>
        <begin position="425"/>
        <end position="446"/>
    </location>
</feature>
<protein>
    <recommendedName>
        <fullName evidence="2">R3H domain-containing protein</fullName>
    </recommendedName>
</protein>
<keyword evidence="4" id="KW-1185">Reference proteome</keyword>
<dbReference type="Pfam" id="PF01424">
    <property type="entry name" value="R3H"/>
    <property type="match status" value="1"/>
</dbReference>
<comment type="caution">
    <text evidence="3">The sequence shown here is derived from an EMBL/GenBank/DDBJ whole genome shotgun (WGS) entry which is preliminary data.</text>
</comment>
<gene>
    <name evidence="3" type="ORF">Tco025E_04979</name>
</gene>
<dbReference type="RefSeq" id="XP_029228039.1">
    <property type="nucleotide sequence ID" value="XM_029371884.1"/>
</dbReference>
<dbReference type="InterPro" id="IPR036867">
    <property type="entry name" value="R3H_dom_sf"/>
</dbReference>
<evidence type="ECO:0000256" key="1">
    <source>
        <dbReference type="SAM" id="MobiDB-lite"/>
    </source>
</evidence>
<feature type="region of interest" description="Disordered" evidence="1">
    <location>
        <begin position="324"/>
        <end position="357"/>
    </location>
</feature>
<dbReference type="OrthoDB" id="278430at2759"/>
<sequence>MSAAGSREEMLEALQRAKQAMARRVPAAPQQEEAPAAGRALQLRGAEASPPPPRPRPQVHSEARENRGHFFDTWCRKIEMFVADPTKTMLELPKELAANDRRELHSLAERYNLSHQSRGTGATRQLVLKKDALHYRMPDIRPDDIEAIKQKAGSKESKFHLRRVVQDADVAVGSIGAFADEATENMVRRLDRATDEYRKAVEVGYSQEELLALEAGESVEDILRRGDERGLLQAAIAAQPGDMGGSVPPVSTPAGGEAAPGASLDGRKNKFYDEVCLRCGARARVDYDVQKWECNGYCAQCAAQTIWKLVELESVTEELVYASTPAGRKRGHHEAETETSPARQEPEEIDKDNDEDDTITVEDVVDMASMNDFCAADVNWIRRFARHHQPQGSGNILSRHIVFCIEFGDLYSMRIFRDFLTPGHTEGAERERKRPRGEPNTGAQKDAGQTGWFLRLCEVKDTGVPLSTLLEEVSSCIPERYDRLAVAFPNMSVYGAVATCVCLVQSDAVQEGALESLQRKYGKNCVRFARELRIVLANDDEGSA</sequence>
<accession>A0A422PHB3</accession>
<reference evidence="3 4" key="1">
    <citation type="journal article" date="2018" name="BMC Genomics">
        <title>Genomic comparison of Trypanosoma conorhini and Trypanosoma rangeli to Trypanosoma cruzi strains of high and low virulence.</title>
        <authorList>
            <person name="Bradwell K.R."/>
            <person name="Koparde V.N."/>
            <person name="Matveyev A.V."/>
            <person name="Serrano M.G."/>
            <person name="Alves J.M."/>
            <person name="Parikh H."/>
            <person name="Huang B."/>
            <person name="Lee V."/>
            <person name="Espinosa-Alvarez O."/>
            <person name="Ortiz P.A."/>
            <person name="Costa-Martins A.G."/>
            <person name="Teixeira M.M."/>
            <person name="Buck G.A."/>
        </authorList>
    </citation>
    <scope>NUCLEOTIDE SEQUENCE [LARGE SCALE GENOMIC DNA]</scope>
    <source>
        <strain evidence="3 4">025E</strain>
    </source>
</reference>
<dbReference type="Gene3D" id="3.30.1370.50">
    <property type="entry name" value="R3H-like domain"/>
    <property type="match status" value="1"/>
</dbReference>
<dbReference type="EMBL" id="MKKU01000272">
    <property type="protein sequence ID" value="RNF17096.1"/>
    <property type="molecule type" value="Genomic_DNA"/>
</dbReference>
<dbReference type="PROSITE" id="PS00018">
    <property type="entry name" value="EF_HAND_1"/>
    <property type="match status" value="1"/>
</dbReference>
<dbReference type="AlphaFoldDB" id="A0A422PHB3"/>
<organism evidence="3 4">
    <name type="scientific">Trypanosoma conorhini</name>
    <dbReference type="NCBI Taxonomy" id="83891"/>
    <lineage>
        <taxon>Eukaryota</taxon>
        <taxon>Discoba</taxon>
        <taxon>Euglenozoa</taxon>
        <taxon>Kinetoplastea</taxon>
        <taxon>Metakinetoplastina</taxon>
        <taxon>Trypanosomatida</taxon>
        <taxon>Trypanosomatidae</taxon>
        <taxon>Trypanosoma</taxon>
    </lineage>
</organism>
<evidence type="ECO:0000313" key="4">
    <source>
        <dbReference type="Proteomes" id="UP000284403"/>
    </source>
</evidence>
<feature type="region of interest" description="Disordered" evidence="1">
    <location>
        <begin position="242"/>
        <end position="264"/>
    </location>
</feature>
<dbReference type="GeneID" id="40318590"/>
<feature type="region of interest" description="Disordered" evidence="1">
    <location>
        <begin position="1"/>
        <end position="65"/>
    </location>
</feature>
<dbReference type="GO" id="GO:0003676">
    <property type="term" value="F:nucleic acid binding"/>
    <property type="evidence" value="ECO:0007669"/>
    <property type="project" value="UniProtKB-UniRule"/>
</dbReference>
<dbReference type="InterPro" id="IPR018247">
    <property type="entry name" value="EF_Hand_1_Ca_BS"/>
</dbReference>
<feature type="compositionally biased region" description="Acidic residues" evidence="1">
    <location>
        <begin position="347"/>
        <end position="357"/>
    </location>
</feature>
<feature type="compositionally biased region" description="Low complexity" evidence="1">
    <location>
        <begin position="26"/>
        <end position="37"/>
    </location>
</feature>
<dbReference type="PROSITE" id="PS51061">
    <property type="entry name" value="R3H"/>
    <property type="match status" value="1"/>
</dbReference>
<proteinExistence type="predicted"/>
<feature type="domain" description="R3H" evidence="2">
    <location>
        <begin position="68"/>
        <end position="132"/>
    </location>
</feature>